<name>A0AAW1N0Y8_POPJA</name>
<organism evidence="1 2">
    <name type="scientific">Popillia japonica</name>
    <name type="common">Japanese beetle</name>
    <dbReference type="NCBI Taxonomy" id="7064"/>
    <lineage>
        <taxon>Eukaryota</taxon>
        <taxon>Metazoa</taxon>
        <taxon>Ecdysozoa</taxon>
        <taxon>Arthropoda</taxon>
        <taxon>Hexapoda</taxon>
        <taxon>Insecta</taxon>
        <taxon>Pterygota</taxon>
        <taxon>Neoptera</taxon>
        <taxon>Endopterygota</taxon>
        <taxon>Coleoptera</taxon>
        <taxon>Polyphaga</taxon>
        <taxon>Scarabaeiformia</taxon>
        <taxon>Scarabaeidae</taxon>
        <taxon>Rutelinae</taxon>
        <taxon>Popillia</taxon>
    </lineage>
</organism>
<dbReference type="Proteomes" id="UP001458880">
    <property type="component" value="Unassembled WGS sequence"/>
</dbReference>
<accession>A0AAW1N0Y8</accession>
<evidence type="ECO:0000313" key="1">
    <source>
        <dbReference type="EMBL" id="KAK9752258.1"/>
    </source>
</evidence>
<dbReference type="EMBL" id="JASPKY010000022">
    <property type="protein sequence ID" value="KAK9752258.1"/>
    <property type="molecule type" value="Genomic_DNA"/>
</dbReference>
<reference evidence="1 2" key="1">
    <citation type="journal article" date="2024" name="BMC Genomics">
        <title>De novo assembly and annotation of Popillia japonica's genome with initial clues to its potential as an invasive pest.</title>
        <authorList>
            <person name="Cucini C."/>
            <person name="Boschi S."/>
            <person name="Funari R."/>
            <person name="Cardaioli E."/>
            <person name="Iannotti N."/>
            <person name="Marturano G."/>
            <person name="Paoli F."/>
            <person name="Bruttini M."/>
            <person name="Carapelli A."/>
            <person name="Frati F."/>
            <person name="Nardi F."/>
        </authorList>
    </citation>
    <scope>NUCLEOTIDE SEQUENCE [LARGE SCALE GENOMIC DNA]</scope>
    <source>
        <strain evidence="1">DMR45628</strain>
    </source>
</reference>
<gene>
    <name evidence="1" type="ORF">QE152_g4430</name>
</gene>
<sequence length="155" mass="17486">MYSYNFEENSSTNNEQILYKTGVTDLASKVDKVNNFNQQIQIPVNYPDFKQYGRHMADLGQEYWLGRKDSTYSRTQLAAAKLLGIKPQVDTIWGNQKYGNEGAVQRYAAKGLINYIEALSNVINTIVELPYQKTERINRVGNAALDVLGSKVVGI</sequence>
<keyword evidence="2" id="KW-1185">Reference proteome</keyword>
<comment type="caution">
    <text evidence="1">The sequence shown here is derived from an EMBL/GenBank/DDBJ whole genome shotgun (WGS) entry which is preliminary data.</text>
</comment>
<evidence type="ECO:0000313" key="2">
    <source>
        <dbReference type="Proteomes" id="UP001458880"/>
    </source>
</evidence>
<proteinExistence type="predicted"/>
<protein>
    <submittedName>
        <fullName evidence="1">Uncharacterized protein</fullName>
    </submittedName>
</protein>
<dbReference type="AlphaFoldDB" id="A0AAW1N0Y8"/>